<evidence type="ECO:0000313" key="3">
    <source>
        <dbReference type="EMBL" id="RBM07446.1"/>
    </source>
</evidence>
<name>A0A365YYU7_9PROT</name>
<dbReference type="SUPFAM" id="SSF51338">
    <property type="entry name" value="Composite domain of metallo-dependent hydrolases"/>
    <property type="match status" value="1"/>
</dbReference>
<dbReference type="AlphaFoldDB" id="A0A365YYU7"/>
<organism evidence="3 4">
    <name type="scientific">Novacetimonas cocois</name>
    <dbReference type="NCBI Taxonomy" id="1747507"/>
    <lineage>
        <taxon>Bacteria</taxon>
        <taxon>Pseudomonadati</taxon>
        <taxon>Pseudomonadota</taxon>
        <taxon>Alphaproteobacteria</taxon>
        <taxon>Acetobacterales</taxon>
        <taxon>Acetobacteraceae</taxon>
        <taxon>Novacetimonas</taxon>
    </lineage>
</organism>
<dbReference type="CDD" id="cd01300">
    <property type="entry name" value="YtcJ_like"/>
    <property type="match status" value="1"/>
</dbReference>
<feature type="signal peptide" evidence="1">
    <location>
        <begin position="1"/>
        <end position="25"/>
    </location>
</feature>
<dbReference type="PANTHER" id="PTHR22642">
    <property type="entry name" value="IMIDAZOLONEPROPIONASE"/>
    <property type="match status" value="1"/>
</dbReference>
<dbReference type="RefSeq" id="WP_113595781.1">
    <property type="nucleotide sequence ID" value="NZ_QEXL01000008.1"/>
</dbReference>
<dbReference type="EMBL" id="QEXL01000008">
    <property type="protein sequence ID" value="RBM07446.1"/>
    <property type="molecule type" value="Genomic_DNA"/>
</dbReference>
<dbReference type="Gene3D" id="3.20.20.140">
    <property type="entry name" value="Metal-dependent hydrolases"/>
    <property type="match status" value="1"/>
</dbReference>
<feature type="chain" id="PRO_5016611039" evidence="1">
    <location>
        <begin position="26"/>
        <end position="554"/>
    </location>
</feature>
<dbReference type="InterPro" id="IPR032466">
    <property type="entry name" value="Metal_Hydrolase"/>
</dbReference>
<dbReference type="InterPro" id="IPR013108">
    <property type="entry name" value="Amidohydro_3"/>
</dbReference>
<keyword evidence="1" id="KW-0732">Signal</keyword>
<dbReference type="GO" id="GO:0016810">
    <property type="term" value="F:hydrolase activity, acting on carbon-nitrogen (but not peptide) bonds"/>
    <property type="evidence" value="ECO:0007669"/>
    <property type="project" value="InterPro"/>
</dbReference>
<dbReference type="Pfam" id="PF07969">
    <property type="entry name" value="Amidohydro_3"/>
    <property type="match status" value="1"/>
</dbReference>
<accession>A0A365YYU7</accession>
<evidence type="ECO:0000313" key="4">
    <source>
        <dbReference type="Proteomes" id="UP000252680"/>
    </source>
</evidence>
<evidence type="ECO:0000256" key="1">
    <source>
        <dbReference type="SAM" id="SignalP"/>
    </source>
</evidence>
<dbReference type="Proteomes" id="UP000252680">
    <property type="component" value="Unassembled WGS sequence"/>
</dbReference>
<reference evidence="3 4" key="1">
    <citation type="submission" date="2018-05" db="EMBL/GenBank/DDBJ databases">
        <title>Komagataeibacter cocois sp. nov., for a novel cellulose- producing strain isolated from coconut milk.</title>
        <authorList>
            <person name="Liu L."/>
            <person name="Wang Y."/>
            <person name="Liu S."/>
            <person name="Bi J."/>
            <person name="Chen H."/>
            <person name="Deng J."/>
            <person name="Zhang C."/>
            <person name="Hu Q."/>
            <person name="Li C."/>
        </authorList>
    </citation>
    <scope>NUCLEOTIDE SEQUENCE [LARGE SCALE GENOMIC DNA]</scope>
    <source>
        <strain evidence="3 4">WE7</strain>
    </source>
</reference>
<evidence type="ECO:0000259" key="2">
    <source>
        <dbReference type="Pfam" id="PF07969"/>
    </source>
</evidence>
<feature type="domain" description="Amidohydrolase 3" evidence="2">
    <location>
        <begin position="75"/>
        <end position="549"/>
    </location>
</feature>
<keyword evidence="4" id="KW-1185">Reference proteome</keyword>
<dbReference type="PANTHER" id="PTHR22642:SF2">
    <property type="entry name" value="PROTEIN LONG AFTER FAR-RED 3"/>
    <property type="match status" value="1"/>
</dbReference>
<dbReference type="OrthoDB" id="9811399at2"/>
<dbReference type="Gene3D" id="2.30.40.10">
    <property type="entry name" value="Urease, subunit C, domain 1"/>
    <property type="match status" value="1"/>
</dbReference>
<sequence length="554" mass="60468">MISRRSFVAGTLCATSILAASRARAAESLDVAYVNATVWDGISDAPRAGAIGVSADRIAAVGTDEVHARITSKTQLIDLHGAFVMPGMTDCHTHFSLASLGLSQINLRNAHTPQQFSAQIGQAAHAARPGRWVLGDGWDADQWGGQLPDKSWIDPLTGDVPVAVTRYDLHMMLLNSAALRRAGIDRNTPDVPGGVIVRDAQGNPTGLIKDGATILAKRAIPLPTDQDVDEAVRRGIALGLSKGLTKVHTPELDWMTHDSLRRLRAHGETDLRFYSFVPLKDWERLVQLIQQEGTGDDWVRWGGVKALADGSLGSRTALFTAPYDDDRTTRGIHVTSPADLREWIGQADRHGLQVATHAIGDAATHEVFDIYAEIIKKNGQRDRRFRMEHAQHLLLKDVPRFRELNVIASIQPYHAIDDGRWAIRRLGAARLKGSFAYRTMVDAGAHVCCGSDWPVAPLDPLTGIQAAVLRQTLDGKNPGGWLPDQKLTLRQALNGYVREAAYAAFADDRMGTLAPGYLADFIVMDQNLFTLDPARITQAKVLRTVVGGRARFVA</sequence>
<proteinExistence type="predicted"/>
<dbReference type="InterPro" id="IPR011059">
    <property type="entry name" value="Metal-dep_hydrolase_composite"/>
</dbReference>
<protein>
    <submittedName>
        <fullName evidence="3">Amidohydrolase</fullName>
    </submittedName>
</protein>
<gene>
    <name evidence="3" type="ORF">NJLHNGOC_07265</name>
</gene>
<comment type="caution">
    <text evidence="3">The sequence shown here is derived from an EMBL/GenBank/DDBJ whole genome shotgun (WGS) entry which is preliminary data.</text>
</comment>
<dbReference type="SUPFAM" id="SSF51556">
    <property type="entry name" value="Metallo-dependent hydrolases"/>
    <property type="match status" value="1"/>
</dbReference>
<keyword evidence="3" id="KW-0378">Hydrolase</keyword>
<dbReference type="Gene3D" id="3.10.310.70">
    <property type="match status" value="1"/>
</dbReference>
<dbReference type="InterPro" id="IPR033932">
    <property type="entry name" value="YtcJ-like"/>
</dbReference>